<protein>
    <submittedName>
        <fullName evidence="1">Uncharacterized protein</fullName>
    </submittedName>
</protein>
<keyword evidence="2" id="KW-1185">Reference proteome</keyword>
<sequence>MKGADLEDLMCGQISACILSDEVSLRRCLSPSLKAPTEATSSTLDTLPIPFQHCTERRFIYLLGDHQAECGSRFYYDDRHWSWIRGCLFQDPYKLGDIKVFQLYTHICSVTLGRGIGYPISNNCPPHPPTQTQRTDADDANIILGRERRPFCFLFPSLPIIGAIVLSSEKDPVFVTCGFANVICFLWWFAKRPALTIPPTRKKNVGLFDYYGICLLYYVK</sequence>
<organism evidence="1 2">
    <name type="scientific">Caerostris extrusa</name>
    <name type="common">Bark spider</name>
    <name type="synonym">Caerostris bankana</name>
    <dbReference type="NCBI Taxonomy" id="172846"/>
    <lineage>
        <taxon>Eukaryota</taxon>
        <taxon>Metazoa</taxon>
        <taxon>Ecdysozoa</taxon>
        <taxon>Arthropoda</taxon>
        <taxon>Chelicerata</taxon>
        <taxon>Arachnida</taxon>
        <taxon>Araneae</taxon>
        <taxon>Araneomorphae</taxon>
        <taxon>Entelegynae</taxon>
        <taxon>Araneoidea</taxon>
        <taxon>Araneidae</taxon>
        <taxon>Caerostris</taxon>
    </lineage>
</organism>
<accession>A0AAV4WUT7</accession>
<proteinExistence type="predicted"/>
<gene>
    <name evidence="1" type="ORF">CEXT_276101</name>
</gene>
<dbReference type="EMBL" id="BPLR01016657">
    <property type="protein sequence ID" value="GIY85414.1"/>
    <property type="molecule type" value="Genomic_DNA"/>
</dbReference>
<dbReference type="AlphaFoldDB" id="A0AAV4WUT7"/>
<dbReference type="Proteomes" id="UP001054945">
    <property type="component" value="Unassembled WGS sequence"/>
</dbReference>
<reference evidence="1 2" key="1">
    <citation type="submission" date="2021-06" db="EMBL/GenBank/DDBJ databases">
        <title>Caerostris extrusa draft genome.</title>
        <authorList>
            <person name="Kono N."/>
            <person name="Arakawa K."/>
        </authorList>
    </citation>
    <scope>NUCLEOTIDE SEQUENCE [LARGE SCALE GENOMIC DNA]</scope>
</reference>
<name>A0AAV4WUT7_CAEEX</name>
<evidence type="ECO:0000313" key="2">
    <source>
        <dbReference type="Proteomes" id="UP001054945"/>
    </source>
</evidence>
<comment type="caution">
    <text evidence="1">The sequence shown here is derived from an EMBL/GenBank/DDBJ whole genome shotgun (WGS) entry which is preliminary data.</text>
</comment>
<evidence type="ECO:0000313" key="1">
    <source>
        <dbReference type="EMBL" id="GIY85414.1"/>
    </source>
</evidence>